<protein>
    <submittedName>
        <fullName evidence="2">Uncharacterized protein</fullName>
    </submittedName>
</protein>
<dbReference type="RefSeq" id="XP_007402261.1">
    <property type="nucleotide sequence ID" value="XM_007402199.1"/>
</dbReference>
<dbReference type="GeneID" id="18919829"/>
<organism evidence="2 3">
    <name type="scientific">Phanerochaete carnosa (strain HHB-10118-sp)</name>
    <name type="common">White-rot fungus</name>
    <name type="synonym">Peniophora carnosa</name>
    <dbReference type="NCBI Taxonomy" id="650164"/>
    <lineage>
        <taxon>Eukaryota</taxon>
        <taxon>Fungi</taxon>
        <taxon>Dikarya</taxon>
        <taxon>Basidiomycota</taxon>
        <taxon>Agaricomycotina</taxon>
        <taxon>Agaricomycetes</taxon>
        <taxon>Polyporales</taxon>
        <taxon>Phanerochaetaceae</taxon>
        <taxon>Phanerochaete</taxon>
    </lineage>
</organism>
<evidence type="ECO:0000256" key="1">
    <source>
        <dbReference type="SAM" id="MobiDB-lite"/>
    </source>
</evidence>
<dbReference type="Proteomes" id="UP000008370">
    <property type="component" value="Unassembled WGS sequence"/>
</dbReference>
<proteinExistence type="predicted"/>
<accession>K5VDI1</accession>
<dbReference type="AlphaFoldDB" id="K5VDI1"/>
<evidence type="ECO:0000313" key="3">
    <source>
        <dbReference type="Proteomes" id="UP000008370"/>
    </source>
</evidence>
<dbReference type="HOGENOM" id="CLU_1251055_0_0_1"/>
<gene>
    <name evidence="2" type="ORF">PHACADRAFT_33588</name>
</gene>
<feature type="region of interest" description="Disordered" evidence="1">
    <location>
        <begin position="120"/>
        <end position="149"/>
    </location>
</feature>
<keyword evidence="3" id="KW-1185">Reference proteome</keyword>
<dbReference type="KEGG" id="pco:PHACADRAFT_33588"/>
<name>K5VDI1_PHACS</name>
<dbReference type="EMBL" id="JH930514">
    <property type="protein sequence ID" value="EKM49188.1"/>
    <property type="molecule type" value="Genomic_DNA"/>
</dbReference>
<sequence>MPVTVVCCSVYHVKNMQVLQLWINAVSSLKDPRSIIKDLRAIYINPCTADIADILTRNGSYYLMIRGADGREAVFTNCMEEAAWLKEYADMLEDMNPQAESENANMTTIASSCIRDARQHSVAEPAATAEQTTRSPTVNEMASSQAPTIVSEVSADSTADRSECGLDVKPAAQARSAAPALSSPDSEVASQEGSAFHSAHWSNFRHIKCHEDAILTWRSCR</sequence>
<reference evidence="2 3" key="1">
    <citation type="journal article" date="2012" name="BMC Genomics">
        <title>Comparative genomics of the white-rot fungi, Phanerochaete carnosa and P. chrysosporium, to elucidate the genetic basis of the distinct wood types they colonize.</title>
        <authorList>
            <person name="Suzuki H."/>
            <person name="MacDonald J."/>
            <person name="Syed K."/>
            <person name="Salamov A."/>
            <person name="Hori C."/>
            <person name="Aerts A."/>
            <person name="Henrissat B."/>
            <person name="Wiebenga A."/>
            <person name="vanKuyk P.A."/>
            <person name="Barry K."/>
            <person name="Lindquist E."/>
            <person name="LaButti K."/>
            <person name="Lapidus A."/>
            <person name="Lucas S."/>
            <person name="Coutinho P."/>
            <person name="Gong Y."/>
            <person name="Samejima M."/>
            <person name="Mahadevan R."/>
            <person name="Abou-Zaid M."/>
            <person name="de Vries R.P."/>
            <person name="Igarashi K."/>
            <person name="Yadav J.S."/>
            <person name="Grigoriev I.V."/>
            <person name="Master E.R."/>
        </authorList>
    </citation>
    <scope>NUCLEOTIDE SEQUENCE [LARGE SCALE GENOMIC DNA]</scope>
    <source>
        <strain evidence="2 3">HHB-10118-sp</strain>
    </source>
</reference>
<feature type="compositionally biased region" description="Polar residues" evidence="1">
    <location>
        <begin position="129"/>
        <end position="148"/>
    </location>
</feature>
<dbReference type="InParanoid" id="K5VDI1"/>
<evidence type="ECO:0000313" key="2">
    <source>
        <dbReference type="EMBL" id="EKM49188.1"/>
    </source>
</evidence>